<dbReference type="Gene3D" id="3.60.10.10">
    <property type="entry name" value="Endonuclease/exonuclease/phosphatase"/>
    <property type="match status" value="1"/>
</dbReference>
<evidence type="ECO:0000259" key="1">
    <source>
        <dbReference type="Pfam" id="PF03372"/>
    </source>
</evidence>
<dbReference type="PANTHER" id="PTHR33710">
    <property type="entry name" value="BNAC02G09200D PROTEIN"/>
    <property type="match status" value="1"/>
</dbReference>
<keyword evidence="3" id="KW-1185">Reference proteome</keyword>
<dbReference type="PANTHER" id="PTHR33710:SF48">
    <property type="entry name" value="OS02G0307075 PROTEIN"/>
    <property type="match status" value="1"/>
</dbReference>
<evidence type="ECO:0000313" key="3">
    <source>
        <dbReference type="Proteomes" id="UP000823388"/>
    </source>
</evidence>
<dbReference type="Proteomes" id="UP000823388">
    <property type="component" value="Chromosome 7K"/>
</dbReference>
<dbReference type="GO" id="GO:0003824">
    <property type="term" value="F:catalytic activity"/>
    <property type="evidence" value="ECO:0007669"/>
    <property type="project" value="InterPro"/>
</dbReference>
<dbReference type="InterPro" id="IPR005135">
    <property type="entry name" value="Endo/exonuclease/phosphatase"/>
</dbReference>
<dbReference type="AlphaFoldDB" id="A0A8T0QDB4"/>
<dbReference type="InterPro" id="IPR036691">
    <property type="entry name" value="Endo/exonu/phosph_ase_sf"/>
</dbReference>
<accession>A0A8T0QDB4</accession>
<name>A0A8T0QDB4_PANVG</name>
<organism evidence="2 3">
    <name type="scientific">Panicum virgatum</name>
    <name type="common">Blackwell switchgrass</name>
    <dbReference type="NCBI Taxonomy" id="38727"/>
    <lineage>
        <taxon>Eukaryota</taxon>
        <taxon>Viridiplantae</taxon>
        <taxon>Streptophyta</taxon>
        <taxon>Embryophyta</taxon>
        <taxon>Tracheophyta</taxon>
        <taxon>Spermatophyta</taxon>
        <taxon>Magnoliopsida</taxon>
        <taxon>Liliopsida</taxon>
        <taxon>Poales</taxon>
        <taxon>Poaceae</taxon>
        <taxon>PACMAD clade</taxon>
        <taxon>Panicoideae</taxon>
        <taxon>Panicodae</taxon>
        <taxon>Paniceae</taxon>
        <taxon>Panicinae</taxon>
        <taxon>Panicum</taxon>
        <taxon>Panicum sect. Hiantes</taxon>
    </lineage>
</organism>
<gene>
    <name evidence="2" type="ORF">PVAP13_7KG120160</name>
</gene>
<sequence>MLSENCLVWNVRGLNSRSRRNVVRESVSQENISLLSLQETKLADISVSLILEICGAGFDYFFKPATNTCGGILLAWRTDAWSVSNPIIRSHSLTAKVTLLQNGGSWWLTCVYGPQGNYEKLLFLDELSEIRATCQDTWLVWGDFNLIYQAADKNNTRLNRRMMSSFRYFLDEVELQEIRLRGRLYTWSNERDFPTLERLDRVFASEDWVSDFPDHDLAALATECSDHAPLLLKIDCSLPHCKRFRFENFWPKCDGFLQVVEEAWNAPYRWSHDDVDAFRCLDFKFRNTAKALKSWSAKHIGSVRLQLAIAKEIVFRLDSAHDTRSLQPHELALRRKAKLCSLGLASLHRTLVRQRSRITYLAEGDANTKFFHLQACHRSRKNFIPKLRTADADLFKDDEMAIAVFDHFNSILGAQGRQQNHLRFDELHLPALNDTLIDRCFTEEEIWQAITDMPTDKAPGPDGFTGLFYRTTWPIIKADILRNFHAIWSLDSRSFYLVNQA</sequence>
<evidence type="ECO:0000313" key="2">
    <source>
        <dbReference type="EMBL" id="KAG2571803.1"/>
    </source>
</evidence>
<proteinExistence type="predicted"/>
<reference evidence="2 3" key="1">
    <citation type="submission" date="2020-05" db="EMBL/GenBank/DDBJ databases">
        <title>WGS assembly of Panicum virgatum.</title>
        <authorList>
            <person name="Lovell J.T."/>
            <person name="Jenkins J."/>
            <person name="Shu S."/>
            <person name="Juenger T.E."/>
            <person name="Schmutz J."/>
        </authorList>
    </citation>
    <scope>NUCLEOTIDE SEQUENCE [LARGE SCALE GENOMIC DNA]</scope>
    <source>
        <strain evidence="3">cv. AP13</strain>
    </source>
</reference>
<dbReference type="Pfam" id="PF03372">
    <property type="entry name" value="Exo_endo_phos"/>
    <property type="match status" value="1"/>
</dbReference>
<protein>
    <recommendedName>
        <fullName evidence="1">Endonuclease/exonuclease/phosphatase domain-containing protein</fullName>
    </recommendedName>
</protein>
<feature type="domain" description="Endonuclease/exonuclease/phosphatase" evidence="1">
    <location>
        <begin position="8"/>
        <end position="227"/>
    </location>
</feature>
<dbReference type="SUPFAM" id="SSF56219">
    <property type="entry name" value="DNase I-like"/>
    <property type="match status" value="1"/>
</dbReference>
<dbReference type="EMBL" id="CM029049">
    <property type="protein sequence ID" value="KAG2571803.1"/>
    <property type="molecule type" value="Genomic_DNA"/>
</dbReference>
<comment type="caution">
    <text evidence="2">The sequence shown here is derived from an EMBL/GenBank/DDBJ whole genome shotgun (WGS) entry which is preliminary data.</text>
</comment>